<protein>
    <recommendedName>
        <fullName evidence="3">Lipoprotein</fullName>
    </recommendedName>
</protein>
<evidence type="ECO:0000313" key="2">
    <source>
        <dbReference type="Proteomes" id="UP001597557"/>
    </source>
</evidence>
<name>A0ABW5YE36_9SPHI</name>
<organism evidence="1 2">
    <name type="scientific">Mucilaginibacter ximonensis</name>
    <dbReference type="NCBI Taxonomy" id="538021"/>
    <lineage>
        <taxon>Bacteria</taxon>
        <taxon>Pseudomonadati</taxon>
        <taxon>Bacteroidota</taxon>
        <taxon>Sphingobacteriia</taxon>
        <taxon>Sphingobacteriales</taxon>
        <taxon>Sphingobacteriaceae</taxon>
        <taxon>Mucilaginibacter</taxon>
    </lineage>
</organism>
<evidence type="ECO:0008006" key="3">
    <source>
        <dbReference type="Google" id="ProtNLM"/>
    </source>
</evidence>
<reference evidence="2" key="1">
    <citation type="journal article" date="2019" name="Int. J. Syst. Evol. Microbiol.">
        <title>The Global Catalogue of Microorganisms (GCM) 10K type strain sequencing project: providing services to taxonomists for standard genome sequencing and annotation.</title>
        <authorList>
            <consortium name="The Broad Institute Genomics Platform"/>
            <consortium name="The Broad Institute Genome Sequencing Center for Infectious Disease"/>
            <person name="Wu L."/>
            <person name="Ma J."/>
        </authorList>
    </citation>
    <scope>NUCLEOTIDE SEQUENCE [LARGE SCALE GENOMIC DNA]</scope>
    <source>
        <strain evidence="2">KCTC 22437</strain>
    </source>
</reference>
<dbReference type="PROSITE" id="PS51257">
    <property type="entry name" value="PROKAR_LIPOPROTEIN"/>
    <property type="match status" value="1"/>
</dbReference>
<accession>A0ABW5YE36</accession>
<keyword evidence="2" id="KW-1185">Reference proteome</keyword>
<sequence>MIPITKLKFTMSLLLLIAIGCKNKTEQQKIAAKTKAYTAVITKPDYDSLITTPCALVLYPTMQQINKMKKEDGEDFFTIVDDNQFYLAGCQTYLDSVKFKTIVKDSKGTLAFKIANNQLYKLKLGSLSWSIILFDGKTKPHKADITMFDDDFKSYIK</sequence>
<proteinExistence type="predicted"/>
<evidence type="ECO:0000313" key="1">
    <source>
        <dbReference type="EMBL" id="MFD2873597.1"/>
    </source>
</evidence>
<dbReference type="Proteomes" id="UP001597557">
    <property type="component" value="Unassembled WGS sequence"/>
</dbReference>
<dbReference type="RefSeq" id="WP_377186686.1">
    <property type="nucleotide sequence ID" value="NZ_JBHUPD010000003.1"/>
</dbReference>
<gene>
    <name evidence="1" type="ORF">ACFS5N_14020</name>
</gene>
<comment type="caution">
    <text evidence="1">The sequence shown here is derived from an EMBL/GenBank/DDBJ whole genome shotgun (WGS) entry which is preliminary data.</text>
</comment>
<dbReference type="EMBL" id="JBHUPD010000003">
    <property type="protein sequence ID" value="MFD2873597.1"/>
    <property type="molecule type" value="Genomic_DNA"/>
</dbReference>